<name>A0A5C6DC12_9BACT</name>
<dbReference type="Proteomes" id="UP000319143">
    <property type="component" value="Unassembled WGS sequence"/>
</dbReference>
<dbReference type="AlphaFoldDB" id="A0A5C6DC12"/>
<dbReference type="InterPro" id="IPR006073">
    <property type="entry name" value="GTP-bd"/>
</dbReference>
<evidence type="ECO:0000259" key="2">
    <source>
        <dbReference type="Pfam" id="PF01926"/>
    </source>
</evidence>
<dbReference type="Pfam" id="PF01926">
    <property type="entry name" value="MMR_HSR1"/>
    <property type="match status" value="1"/>
</dbReference>
<keyword evidence="1" id="KW-0472">Membrane</keyword>
<dbReference type="PANTHER" id="PTHR42714:SF2">
    <property type="entry name" value="TRNA MODIFICATION GTPASE GTPBP3, MITOCHONDRIAL"/>
    <property type="match status" value="1"/>
</dbReference>
<sequence>MESRLKRLRKSLLPSISPRIAVLFLLWTLPLLCYVGMGLVAVYQTGWLKWIVATLPLFWISAWLVGKCWPRPRLNRVAAGKPLKAADFWTPTDTDAIAVVEQFRTEVDDVNSHTLADFNRFVSDARILAERLASHYHAGVGDNLLHPLTLVEILSVIHMAVEDLESWVLENVPGGDMATMGQLTQVPTFATHFDTAQKIVYVASAILNPTKLLAYPLWRKSGQVVVQLQNELVRSFYQRYLRQLGYYLIEMYSGRLRAGSKVYRSKFGAMASGIHVGGGDADAFLKLEDAETTIAVMGQVKAGKSSLINALTHDPLAATSVMPKTREVGRYQFSLPESTNQLTLLDTPGYSEADTSAAQAGEIRTAVVAADIVLLVLAANAPARQADVKMVQQFSEYYKTNKQLRPPKVIAVLTHIDLLRPVQEWDPPYDWRTPHRLKEESMAAAVEYTRELLGDSVDGYACVYTGNTHPADTSVVDEVIPQLVTHLDEAHAAAVLKAFYNQLGQKRLAQLSRQLVGLLKSVL</sequence>
<keyword evidence="4" id="KW-1185">Reference proteome</keyword>
<dbReference type="SUPFAM" id="SSF52540">
    <property type="entry name" value="P-loop containing nucleoside triphosphate hydrolases"/>
    <property type="match status" value="1"/>
</dbReference>
<dbReference type="InterPro" id="IPR027417">
    <property type="entry name" value="P-loop_NTPase"/>
</dbReference>
<dbReference type="CDD" id="cd00882">
    <property type="entry name" value="Ras_like_GTPase"/>
    <property type="match status" value="1"/>
</dbReference>
<dbReference type="GO" id="GO:0005829">
    <property type="term" value="C:cytosol"/>
    <property type="evidence" value="ECO:0007669"/>
    <property type="project" value="TreeGrafter"/>
</dbReference>
<dbReference type="Gene3D" id="3.40.50.300">
    <property type="entry name" value="P-loop containing nucleotide triphosphate hydrolases"/>
    <property type="match status" value="1"/>
</dbReference>
<dbReference type="EMBL" id="SJPV01000008">
    <property type="protein sequence ID" value="TWU34352.1"/>
    <property type="molecule type" value="Genomic_DNA"/>
</dbReference>
<proteinExistence type="predicted"/>
<dbReference type="RefSeq" id="WP_146528749.1">
    <property type="nucleotide sequence ID" value="NZ_SJPV01000008.1"/>
</dbReference>
<evidence type="ECO:0000313" key="4">
    <source>
        <dbReference type="Proteomes" id="UP000319143"/>
    </source>
</evidence>
<feature type="transmembrane region" description="Helical" evidence="1">
    <location>
        <begin position="20"/>
        <end position="41"/>
    </location>
</feature>
<dbReference type="PANTHER" id="PTHR42714">
    <property type="entry name" value="TRNA MODIFICATION GTPASE GTPBP3"/>
    <property type="match status" value="1"/>
</dbReference>
<feature type="domain" description="G" evidence="2">
    <location>
        <begin position="293"/>
        <end position="394"/>
    </location>
</feature>
<keyword evidence="1" id="KW-0812">Transmembrane</keyword>
<keyword evidence="1" id="KW-1133">Transmembrane helix</keyword>
<reference evidence="3 4" key="1">
    <citation type="submission" date="2019-02" db="EMBL/GenBank/DDBJ databases">
        <title>Deep-cultivation of Planctomycetes and their phenomic and genomic characterization uncovers novel biology.</title>
        <authorList>
            <person name="Wiegand S."/>
            <person name="Jogler M."/>
            <person name="Boedeker C."/>
            <person name="Pinto D."/>
            <person name="Vollmers J."/>
            <person name="Rivas-Marin E."/>
            <person name="Kohn T."/>
            <person name="Peeters S.H."/>
            <person name="Heuer A."/>
            <person name="Rast P."/>
            <person name="Oberbeckmann S."/>
            <person name="Bunk B."/>
            <person name="Jeske O."/>
            <person name="Meyerdierks A."/>
            <person name="Storesund J.E."/>
            <person name="Kallscheuer N."/>
            <person name="Luecker S."/>
            <person name="Lage O.M."/>
            <person name="Pohl T."/>
            <person name="Merkel B.J."/>
            <person name="Hornburger P."/>
            <person name="Mueller R.-W."/>
            <person name="Bruemmer F."/>
            <person name="Labrenz M."/>
            <person name="Spormann A.M."/>
            <person name="Op Den Camp H."/>
            <person name="Overmann J."/>
            <person name="Amann R."/>
            <person name="Jetten M.S.M."/>
            <person name="Mascher T."/>
            <person name="Medema M.H."/>
            <person name="Devos D.P."/>
            <person name="Kaster A.-K."/>
            <person name="Ovreas L."/>
            <person name="Rohde M."/>
            <person name="Galperin M.Y."/>
            <person name="Jogler C."/>
        </authorList>
    </citation>
    <scope>NUCLEOTIDE SEQUENCE [LARGE SCALE GENOMIC DNA]</scope>
    <source>
        <strain evidence="3 4">Poly41</strain>
    </source>
</reference>
<dbReference type="GO" id="GO:0002098">
    <property type="term" value="P:tRNA wobble uridine modification"/>
    <property type="evidence" value="ECO:0007669"/>
    <property type="project" value="TreeGrafter"/>
</dbReference>
<evidence type="ECO:0000256" key="1">
    <source>
        <dbReference type="SAM" id="Phobius"/>
    </source>
</evidence>
<gene>
    <name evidence="3" type="ORF">Poly41_44990</name>
</gene>
<dbReference type="GO" id="GO:0005525">
    <property type="term" value="F:GTP binding"/>
    <property type="evidence" value="ECO:0007669"/>
    <property type="project" value="InterPro"/>
</dbReference>
<protein>
    <submittedName>
        <fullName evidence="3">tRNA modification GTPase TrmE</fullName>
    </submittedName>
</protein>
<accession>A0A5C6DC12</accession>
<dbReference type="GO" id="GO:0030488">
    <property type="term" value="P:tRNA methylation"/>
    <property type="evidence" value="ECO:0007669"/>
    <property type="project" value="TreeGrafter"/>
</dbReference>
<dbReference type="OrthoDB" id="238366at2"/>
<comment type="caution">
    <text evidence="3">The sequence shown here is derived from an EMBL/GenBank/DDBJ whole genome shotgun (WGS) entry which is preliminary data.</text>
</comment>
<organism evidence="3 4">
    <name type="scientific">Novipirellula artificiosorum</name>
    <dbReference type="NCBI Taxonomy" id="2528016"/>
    <lineage>
        <taxon>Bacteria</taxon>
        <taxon>Pseudomonadati</taxon>
        <taxon>Planctomycetota</taxon>
        <taxon>Planctomycetia</taxon>
        <taxon>Pirellulales</taxon>
        <taxon>Pirellulaceae</taxon>
        <taxon>Novipirellula</taxon>
    </lineage>
</organism>
<evidence type="ECO:0000313" key="3">
    <source>
        <dbReference type="EMBL" id="TWU34352.1"/>
    </source>
</evidence>
<feature type="transmembrane region" description="Helical" evidence="1">
    <location>
        <begin position="47"/>
        <end position="66"/>
    </location>
</feature>